<name>A0A8S4GB81_PLUXY</name>
<proteinExistence type="inferred from homology"/>
<evidence type="ECO:0000256" key="2">
    <source>
        <dbReference type="ARBA" id="ARBA00022963"/>
    </source>
</evidence>
<accession>A0A8S4GB81</accession>
<dbReference type="PANTHER" id="PTHR43856:SF1">
    <property type="entry name" value="MITOCHONDRIAL CARDIOLIPIN HYDROLASE"/>
    <property type="match status" value="1"/>
</dbReference>
<dbReference type="InterPro" id="IPR025202">
    <property type="entry name" value="PLD-like_dom"/>
</dbReference>
<keyword evidence="3" id="KW-0443">Lipid metabolism</keyword>
<gene>
    <name evidence="8" type="ORF">PLXY2_LOCUS15459</name>
</gene>
<protein>
    <recommendedName>
        <fullName evidence="5">Mitochondrial cardiolipin hydrolase</fullName>
    </recommendedName>
    <alternativeName>
        <fullName evidence="6">Mitochondrial phospholipase</fullName>
    </alternativeName>
</protein>
<evidence type="ECO:0000256" key="4">
    <source>
        <dbReference type="ARBA" id="ARBA00038012"/>
    </source>
</evidence>
<feature type="domain" description="Phospholipase D-like" evidence="7">
    <location>
        <begin position="76"/>
        <end position="197"/>
    </location>
</feature>
<dbReference type="AlphaFoldDB" id="A0A8S4GB81"/>
<dbReference type="Gene3D" id="3.30.870.10">
    <property type="entry name" value="Endonuclease Chain A"/>
    <property type="match status" value="1"/>
</dbReference>
<evidence type="ECO:0000256" key="3">
    <source>
        <dbReference type="ARBA" id="ARBA00023098"/>
    </source>
</evidence>
<evidence type="ECO:0000256" key="1">
    <source>
        <dbReference type="ARBA" id="ARBA00022801"/>
    </source>
</evidence>
<comment type="caution">
    <text evidence="8">The sequence shown here is derived from an EMBL/GenBank/DDBJ whole genome shotgun (WGS) entry which is preliminary data.</text>
</comment>
<dbReference type="EMBL" id="CAJHNJ030000193">
    <property type="protein sequence ID" value="CAG9137194.1"/>
    <property type="molecule type" value="Genomic_DNA"/>
</dbReference>
<dbReference type="InterPro" id="IPR051406">
    <property type="entry name" value="PLD_domain"/>
</dbReference>
<dbReference type="GO" id="GO:0016891">
    <property type="term" value="F:RNA endonuclease activity producing 5'-phosphomonoesters, hydrolytic mechanism"/>
    <property type="evidence" value="ECO:0007669"/>
    <property type="project" value="TreeGrafter"/>
</dbReference>
<keyword evidence="9" id="KW-1185">Reference proteome</keyword>
<evidence type="ECO:0000256" key="6">
    <source>
        <dbReference type="ARBA" id="ARBA00043167"/>
    </source>
</evidence>
<dbReference type="Pfam" id="PF13091">
    <property type="entry name" value="PLDc_2"/>
    <property type="match status" value="1"/>
</dbReference>
<evidence type="ECO:0000256" key="5">
    <source>
        <dbReference type="ARBA" id="ARBA00040549"/>
    </source>
</evidence>
<dbReference type="GO" id="GO:0016042">
    <property type="term" value="P:lipid catabolic process"/>
    <property type="evidence" value="ECO:0007669"/>
    <property type="project" value="UniProtKB-KW"/>
</dbReference>
<comment type="similarity">
    <text evidence="4">Belongs to the phospholipase D family. MitoPLD/Zucchini subfamily.</text>
</comment>
<dbReference type="PANTHER" id="PTHR43856">
    <property type="entry name" value="CARDIOLIPIN HYDROLASE"/>
    <property type="match status" value="1"/>
</dbReference>
<dbReference type="SUPFAM" id="SSF56024">
    <property type="entry name" value="Phospholipase D/nuclease"/>
    <property type="match status" value="1"/>
</dbReference>
<evidence type="ECO:0000313" key="9">
    <source>
        <dbReference type="Proteomes" id="UP000653454"/>
    </source>
</evidence>
<sequence length="212" mass="23234">MSLSNWKTIMFAGGSAALCGVAYKLLKQTSLVKMFEKQCSDLACINEFLFYGAGDDDASERLGLDNLFCIFYVVLHANTSVDVCMPSLMSDIITKCLLEVQKKGSVTIRVIIHKSKNHSQVVRLKKAGIEVKAMDSEDNPAHEFILVDGGEGGSDAVALVGSLDYDVGRVNRHRDHTLLTSEPVLVTALKKEFERIWGSVVSDVDVDEDTSD</sequence>
<evidence type="ECO:0000313" key="8">
    <source>
        <dbReference type="EMBL" id="CAG9137194.1"/>
    </source>
</evidence>
<evidence type="ECO:0000259" key="7">
    <source>
        <dbReference type="Pfam" id="PF13091"/>
    </source>
</evidence>
<keyword evidence="1" id="KW-0378">Hydrolase</keyword>
<reference evidence="8" key="1">
    <citation type="submission" date="2020-11" db="EMBL/GenBank/DDBJ databases">
        <authorList>
            <person name="Whiteford S."/>
        </authorList>
    </citation>
    <scope>NUCLEOTIDE SEQUENCE</scope>
</reference>
<keyword evidence="2" id="KW-0442">Lipid degradation</keyword>
<organism evidence="8 9">
    <name type="scientific">Plutella xylostella</name>
    <name type="common">Diamondback moth</name>
    <name type="synonym">Plutella maculipennis</name>
    <dbReference type="NCBI Taxonomy" id="51655"/>
    <lineage>
        <taxon>Eukaryota</taxon>
        <taxon>Metazoa</taxon>
        <taxon>Ecdysozoa</taxon>
        <taxon>Arthropoda</taxon>
        <taxon>Hexapoda</taxon>
        <taxon>Insecta</taxon>
        <taxon>Pterygota</taxon>
        <taxon>Neoptera</taxon>
        <taxon>Endopterygota</taxon>
        <taxon>Lepidoptera</taxon>
        <taxon>Glossata</taxon>
        <taxon>Ditrysia</taxon>
        <taxon>Yponomeutoidea</taxon>
        <taxon>Plutellidae</taxon>
        <taxon>Plutella</taxon>
    </lineage>
</organism>
<dbReference type="Proteomes" id="UP000653454">
    <property type="component" value="Unassembled WGS sequence"/>
</dbReference>